<feature type="region of interest" description="Disordered" evidence="1">
    <location>
        <begin position="26"/>
        <end position="61"/>
    </location>
</feature>
<dbReference type="AlphaFoldDB" id="A0A167HGZ0"/>
<evidence type="ECO:0000313" key="3">
    <source>
        <dbReference type="Proteomes" id="UP000076738"/>
    </source>
</evidence>
<name>A0A167HGZ0_CALVF</name>
<accession>A0A167HGZ0</accession>
<keyword evidence="3" id="KW-1185">Reference proteome</keyword>
<dbReference type="OrthoDB" id="10504221at2759"/>
<protein>
    <submittedName>
        <fullName evidence="2">Uncharacterized protein</fullName>
    </submittedName>
</protein>
<reference evidence="2 3" key="1">
    <citation type="journal article" date="2016" name="Mol. Biol. Evol.">
        <title>Comparative Genomics of Early-Diverging Mushroom-Forming Fungi Provides Insights into the Origins of Lignocellulose Decay Capabilities.</title>
        <authorList>
            <person name="Nagy L.G."/>
            <person name="Riley R."/>
            <person name="Tritt A."/>
            <person name="Adam C."/>
            <person name="Daum C."/>
            <person name="Floudas D."/>
            <person name="Sun H."/>
            <person name="Yadav J.S."/>
            <person name="Pangilinan J."/>
            <person name="Larsson K.H."/>
            <person name="Matsuura K."/>
            <person name="Barry K."/>
            <person name="Labutti K."/>
            <person name="Kuo R."/>
            <person name="Ohm R.A."/>
            <person name="Bhattacharya S.S."/>
            <person name="Shirouzu T."/>
            <person name="Yoshinaga Y."/>
            <person name="Martin F.M."/>
            <person name="Grigoriev I.V."/>
            <person name="Hibbett D.S."/>
        </authorList>
    </citation>
    <scope>NUCLEOTIDE SEQUENCE [LARGE SCALE GENOMIC DNA]</scope>
    <source>
        <strain evidence="2 3">TUFC12733</strain>
    </source>
</reference>
<gene>
    <name evidence="2" type="ORF">CALVIDRAFT_541649</name>
</gene>
<evidence type="ECO:0000313" key="2">
    <source>
        <dbReference type="EMBL" id="KZO91612.1"/>
    </source>
</evidence>
<dbReference type="EMBL" id="KV417320">
    <property type="protein sequence ID" value="KZO91612.1"/>
    <property type="molecule type" value="Genomic_DNA"/>
</dbReference>
<organism evidence="2 3">
    <name type="scientific">Calocera viscosa (strain TUFC12733)</name>
    <dbReference type="NCBI Taxonomy" id="1330018"/>
    <lineage>
        <taxon>Eukaryota</taxon>
        <taxon>Fungi</taxon>
        <taxon>Dikarya</taxon>
        <taxon>Basidiomycota</taxon>
        <taxon>Agaricomycotina</taxon>
        <taxon>Dacrymycetes</taxon>
        <taxon>Dacrymycetales</taxon>
        <taxon>Dacrymycetaceae</taxon>
        <taxon>Calocera</taxon>
    </lineage>
</organism>
<sequence>MSTASALEMDIETAAEILMSMQYDRQPTPQMTSTPEQIGMTSISTKFTGRDMKNDRPTPSLLSALPPNLSLPSDIGPAQISGTRCSDEFFQRNRPKRFTCLACPKGVMVFPTVDELYEHLWYHDIRPSHTHSDSVTPHRTIPQGCATCPFCTSPKLAFASPQSLAAHMLKMHGLRSSRYP</sequence>
<feature type="compositionally biased region" description="Polar residues" evidence="1">
    <location>
        <begin position="26"/>
        <end position="47"/>
    </location>
</feature>
<proteinExistence type="predicted"/>
<dbReference type="Proteomes" id="UP000076738">
    <property type="component" value="Unassembled WGS sequence"/>
</dbReference>
<evidence type="ECO:0000256" key="1">
    <source>
        <dbReference type="SAM" id="MobiDB-lite"/>
    </source>
</evidence>